<proteinExistence type="predicted"/>
<comment type="caution">
    <text evidence="3">The sequence shown here is derived from an EMBL/GenBank/DDBJ whole genome shotgun (WGS) entry which is preliminary data.</text>
</comment>
<feature type="transmembrane region" description="Helical" evidence="2">
    <location>
        <begin position="116"/>
        <end position="134"/>
    </location>
</feature>
<accession>A0ABD5PGC5</accession>
<gene>
    <name evidence="3" type="ORF">ACFO0N_17965</name>
</gene>
<evidence type="ECO:0000256" key="2">
    <source>
        <dbReference type="SAM" id="Phobius"/>
    </source>
</evidence>
<sequence>MRTARHVGLQAADALAYVVVLTGALFLVGSAFSLALGQGFVGTKYLLFFVGFGMFGYAAFLLRPKPPWKGDNDGERAVSGAGETTETEAQDKPTHRLANRLLPANMRLPPDQRLSAGAKMLLAAIAVLATSYVMEAVFNVAY</sequence>
<feature type="transmembrane region" description="Helical" evidence="2">
    <location>
        <begin position="45"/>
        <end position="62"/>
    </location>
</feature>
<reference evidence="3 4" key="1">
    <citation type="journal article" date="2019" name="Int. J. Syst. Evol. Microbiol.">
        <title>The Global Catalogue of Microorganisms (GCM) 10K type strain sequencing project: providing services to taxonomists for standard genome sequencing and annotation.</title>
        <authorList>
            <consortium name="The Broad Institute Genomics Platform"/>
            <consortium name="The Broad Institute Genome Sequencing Center for Infectious Disease"/>
            <person name="Wu L."/>
            <person name="Ma J."/>
        </authorList>
    </citation>
    <scope>NUCLEOTIDE SEQUENCE [LARGE SCALE GENOMIC DNA]</scope>
    <source>
        <strain evidence="3 4">CGMCC 1.12553</strain>
    </source>
</reference>
<feature type="transmembrane region" description="Helical" evidence="2">
    <location>
        <begin position="12"/>
        <end position="33"/>
    </location>
</feature>
<dbReference type="EMBL" id="JBHSDS010000008">
    <property type="protein sequence ID" value="MFC4359835.1"/>
    <property type="molecule type" value="Genomic_DNA"/>
</dbReference>
<keyword evidence="2" id="KW-1133">Transmembrane helix</keyword>
<dbReference type="InterPro" id="IPR055977">
    <property type="entry name" value="DUF7555"/>
</dbReference>
<evidence type="ECO:0000313" key="4">
    <source>
        <dbReference type="Proteomes" id="UP001595921"/>
    </source>
</evidence>
<protein>
    <submittedName>
        <fullName evidence="3">Uncharacterized protein</fullName>
    </submittedName>
</protein>
<dbReference type="AlphaFoldDB" id="A0ABD5PGC5"/>
<dbReference type="Pfam" id="PF24432">
    <property type="entry name" value="DUF7555"/>
    <property type="match status" value="1"/>
</dbReference>
<evidence type="ECO:0000313" key="3">
    <source>
        <dbReference type="EMBL" id="MFC4359835.1"/>
    </source>
</evidence>
<keyword evidence="2" id="KW-0472">Membrane</keyword>
<evidence type="ECO:0000256" key="1">
    <source>
        <dbReference type="SAM" id="MobiDB-lite"/>
    </source>
</evidence>
<dbReference type="RefSeq" id="WP_267621181.1">
    <property type="nucleotide sequence ID" value="NZ_JAODIW010000006.1"/>
</dbReference>
<keyword evidence="4" id="KW-1185">Reference proteome</keyword>
<keyword evidence="2" id="KW-0812">Transmembrane</keyword>
<organism evidence="3 4">
    <name type="scientific">Halobium salinum</name>
    <dbReference type="NCBI Taxonomy" id="1364940"/>
    <lineage>
        <taxon>Archaea</taxon>
        <taxon>Methanobacteriati</taxon>
        <taxon>Methanobacteriota</taxon>
        <taxon>Stenosarchaea group</taxon>
        <taxon>Halobacteria</taxon>
        <taxon>Halobacteriales</taxon>
        <taxon>Haloferacaceae</taxon>
        <taxon>Halobium</taxon>
    </lineage>
</organism>
<dbReference type="Proteomes" id="UP001595921">
    <property type="component" value="Unassembled WGS sequence"/>
</dbReference>
<name>A0ABD5PGC5_9EURY</name>
<feature type="region of interest" description="Disordered" evidence="1">
    <location>
        <begin position="69"/>
        <end position="93"/>
    </location>
</feature>